<name>A0A482Y3J0_9EURY</name>
<sequence length="58" mass="6548">MSTDTTHRDQQPTIGVDAAPLEHYSAVQTETNQLIVYDEQNEDAWIQSDDWIDALTVA</sequence>
<accession>A0A482Y3J0</accession>
<gene>
    <name evidence="1" type="ORF">BDK88_4028</name>
</gene>
<dbReference type="EMBL" id="SHMP01000009">
    <property type="protein sequence ID" value="RZV06073.1"/>
    <property type="molecule type" value="Genomic_DNA"/>
</dbReference>
<comment type="caution">
    <text evidence="1">The sequence shown here is derived from an EMBL/GenBank/DDBJ whole genome shotgun (WGS) entry which is preliminary data.</text>
</comment>
<dbReference type="RefSeq" id="WP_165397011.1">
    <property type="nucleotide sequence ID" value="NZ_SHMP01000009.1"/>
</dbReference>
<dbReference type="Proteomes" id="UP000291097">
    <property type="component" value="Unassembled WGS sequence"/>
</dbReference>
<protein>
    <submittedName>
        <fullName evidence="1">Uncharacterized protein</fullName>
    </submittedName>
</protein>
<dbReference type="OrthoDB" id="260782at2157"/>
<dbReference type="AlphaFoldDB" id="A0A482Y3J0"/>
<organism evidence="1 2">
    <name type="scientific">Natrinema hispanicum</name>
    <dbReference type="NCBI Taxonomy" id="392421"/>
    <lineage>
        <taxon>Archaea</taxon>
        <taxon>Methanobacteriati</taxon>
        <taxon>Methanobacteriota</taxon>
        <taxon>Stenosarchaea group</taxon>
        <taxon>Halobacteria</taxon>
        <taxon>Halobacteriales</taxon>
        <taxon>Natrialbaceae</taxon>
        <taxon>Natrinema</taxon>
    </lineage>
</organism>
<evidence type="ECO:0000313" key="1">
    <source>
        <dbReference type="EMBL" id="RZV06073.1"/>
    </source>
</evidence>
<proteinExistence type="predicted"/>
<evidence type="ECO:0000313" key="2">
    <source>
        <dbReference type="Proteomes" id="UP000291097"/>
    </source>
</evidence>
<reference evidence="1 2" key="1">
    <citation type="submission" date="2019-02" db="EMBL/GenBank/DDBJ databases">
        <title>Genomic Encyclopedia of Archaeal and Bacterial Type Strains, Phase II (KMG-II): from individual species to whole genera.</title>
        <authorList>
            <person name="Goeker M."/>
        </authorList>
    </citation>
    <scope>NUCLEOTIDE SEQUENCE [LARGE SCALE GENOMIC DNA]</scope>
    <source>
        <strain evidence="1 2">DSM 18328</strain>
    </source>
</reference>